<sequence>MDRTIWRALIYKGTKTYEVNITTGAENKRKARMAELPTLLETSRSFHVRLAQENSVQGFASLAICANTDKTSPKPRV</sequence>
<gene>
    <name evidence="1" type="ORF">DPMN_159228</name>
</gene>
<accession>A0A9D4IMP7</accession>
<name>A0A9D4IMP7_DREPO</name>
<proteinExistence type="predicted"/>
<keyword evidence="2" id="KW-1185">Reference proteome</keyword>
<protein>
    <submittedName>
        <fullName evidence="1">Uncharacterized protein</fullName>
    </submittedName>
</protein>
<comment type="caution">
    <text evidence="1">The sequence shown here is derived from an EMBL/GenBank/DDBJ whole genome shotgun (WGS) entry which is preliminary data.</text>
</comment>
<evidence type="ECO:0000313" key="1">
    <source>
        <dbReference type="EMBL" id="KAH3781401.1"/>
    </source>
</evidence>
<evidence type="ECO:0000313" key="2">
    <source>
        <dbReference type="Proteomes" id="UP000828390"/>
    </source>
</evidence>
<dbReference type="AlphaFoldDB" id="A0A9D4IMP7"/>
<organism evidence="1 2">
    <name type="scientific">Dreissena polymorpha</name>
    <name type="common">Zebra mussel</name>
    <name type="synonym">Mytilus polymorpha</name>
    <dbReference type="NCBI Taxonomy" id="45954"/>
    <lineage>
        <taxon>Eukaryota</taxon>
        <taxon>Metazoa</taxon>
        <taxon>Spiralia</taxon>
        <taxon>Lophotrochozoa</taxon>
        <taxon>Mollusca</taxon>
        <taxon>Bivalvia</taxon>
        <taxon>Autobranchia</taxon>
        <taxon>Heteroconchia</taxon>
        <taxon>Euheterodonta</taxon>
        <taxon>Imparidentia</taxon>
        <taxon>Neoheterodontei</taxon>
        <taxon>Myida</taxon>
        <taxon>Dreissenoidea</taxon>
        <taxon>Dreissenidae</taxon>
        <taxon>Dreissena</taxon>
    </lineage>
</organism>
<reference evidence="1" key="1">
    <citation type="journal article" date="2019" name="bioRxiv">
        <title>The Genome of the Zebra Mussel, Dreissena polymorpha: A Resource for Invasive Species Research.</title>
        <authorList>
            <person name="McCartney M.A."/>
            <person name="Auch B."/>
            <person name="Kono T."/>
            <person name="Mallez S."/>
            <person name="Zhang Y."/>
            <person name="Obille A."/>
            <person name="Becker A."/>
            <person name="Abrahante J.E."/>
            <person name="Garbe J."/>
            <person name="Badalamenti J.P."/>
            <person name="Herman A."/>
            <person name="Mangelson H."/>
            <person name="Liachko I."/>
            <person name="Sullivan S."/>
            <person name="Sone E.D."/>
            <person name="Koren S."/>
            <person name="Silverstein K.A.T."/>
            <person name="Beckman K.B."/>
            <person name="Gohl D.M."/>
        </authorList>
    </citation>
    <scope>NUCLEOTIDE SEQUENCE</scope>
    <source>
        <strain evidence="1">Duluth1</strain>
        <tissue evidence="1">Whole animal</tissue>
    </source>
</reference>
<dbReference type="Proteomes" id="UP000828390">
    <property type="component" value="Unassembled WGS sequence"/>
</dbReference>
<dbReference type="EMBL" id="JAIWYP010000008">
    <property type="protein sequence ID" value="KAH3781401.1"/>
    <property type="molecule type" value="Genomic_DNA"/>
</dbReference>
<reference evidence="1" key="2">
    <citation type="submission" date="2020-11" db="EMBL/GenBank/DDBJ databases">
        <authorList>
            <person name="McCartney M.A."/>
            <person name="Auch B."/>
            <person name="Kono T."/>
            <person name="Mallez S."/>
            <person name="Becker A."/>
            <person name="Gohl D.M."/>
            <person name="Silverstein K.A.T."/>
            <person name="Koren S."/>
            <person name="Bechman K.B."/>
            <person name="Herman A."/>
            <person name="Abrahante J.E."/>
            <person name="Garbe J."/>
        </authorList>
    </citation>
    <scope>NUCLEOTIDE SEQUENCE</scope>
    <source>
        <strain evidence="1">Duluth1</strain>
        <tissue evidence="1">Whole animal</tissue>
    </source>
</reference>